<evidence type="ECO:0000256" key="4">
    <source>
        <dbReference type="ARBA" id="ARBA00022723"/>
    </source>
</evidence>
<dbReference type="PROSITE" id="PS01360">
    <property type="entry name" value="ZF_MYND_1"/>
    <property type="match status" value="1"/>
</dbReference>
<dbReference type="PANTHER" id="PTHR46402:SF2">
    <property type="entry name" value="HISTONE-LYSINE N-TRIMETHYLTRANSFERASE SMYD5"/>
    <property type="match status" value="1"/>
</dbReference>
<reference evidence="12" key="1">
    <citation type="submission" date="2025-08" db="UniProtKB">
        <authorList>
            <consortium name="RefSeq"/>
        </authorList>
    </citation>
    <scope>IDENTIFICATION</scope>
</reference>
<evidence type="ECO:0000313" key="12">
    <source>
        <dbReference type="RefSeq" id="XP_036356879.1"/>
    </source>
</evidence>
<dbReference type="PROSITE" id="PS50865">
    <property type="entry name" value="ZF_MYND_2"/>
    <property type="match status" value="2"/>
</dbReference>
<evidence type="ECO:0000313" key="11">
    <source>
        <dbReference type="Proteomes" id="UP000515154"/>
    </source>
</evidence>
<dbReference type="GO" id="GO:0008270">
    <property type="term" value="F:zinc ion binding"/>
    <property type="evidence" value="ECO:0007669"/>
    <property type="project" value="UniProtKB-KW"/>
</dbReference>
<feature type="domain" description="MYND-type" evidence="10">
    <location>
        <begin position="666"/>
        <end position="708"/>
    </location>
</feature>
<dbReference type="InterPro" id="IPR046341">
    <property type="entry name" value="SET_dom_sf"/>
</dbReference>
<dbReference type="Proteomes" id="UP000515154">
    <property type="component" value="Linkage group LG3"/>
</dbReference>
<dbReference type="SUPFAM" id="SSF144232">
    <property type="entry name" value="HIT/MYND zinc finger-like"/>
    <property type="match status" value="2"/>
</dbReference>
<dbReference type="Pfam" id="PF01753">
    <property type="entry name" value="zf-MYND"/>
    <property type="match status" value="2"/>
</dbReference>
<dbReference type="GO" id="GO:0032259">
    <property type="term" value="P:methylation"/>
    <property type="evidence" value="ECO:0007669"/>
    <property type="project" value="UniProtKB-KW"/>
</dbReference>
<dbReference type="GO" id="GO:0042799">
    <property type="term" value="F:histone H4K20 methyltransferase activity"/>
    <property type="evidence" value="ECO:0007669"/>
    <property type="project" value="TreeGrafter"/>
</dbReference>
<evidence type="ECO:0000256" key="1">
    <source>
        <dbReference type="ARBA" id="ARBA00022603"/>
    </source>
</evidence>
<keyword evidence="4" id="KW-0479">Metal-binding</keyword>
<dbReference type="CDD" id="cd20071">
    <property type="entry name" value="SET_SMYD"/>
    <property type="match status" value="1"/>
</dbReference>
<evidence type="ECO:0000256" key="3">
    <source>
        <dbReference type="ARBA" id="ARBA00022691"/>
    </source>
</evidence>
<dbReference type="SUPFAM" id="SSF82199">
    <property type="entry name" value="SET domain"/>
    <property type="match status" value="1"/>
</dbReference>
<dbReference type="InterPro" id="IPR001214">
    <property type="entry name" value="SET_dom"/>
</dbReference>
<proteinExistence type="predicted"/>
<organism evidence="11 12">
    <name type="scientific">Octopus sinensis</name>
    <name type="common">East Asian common octopus</name>
    <dbReference type="NCBI Taxonomy" id="2607531"/>
    <lineage>
        <taxon>Eukaryota</taxon>
        <taxon>Metazoa</taxon>
        <taxon>Spiralia</taxon>
        <taxon>Lophotrochozoa</taxon>
        <taxon>Mollusca</taxon>
        <taxon>Cephalopoda</taxon>
        <taxon>Coleoidea</taxon>
        <taxon>Octopodiformes</taxon>
        <taxon>Octopoda</taxon>
        <taxon>Incirrata</taxon>
        <taxon>Octopodidae</taxon>
        <taxon>Octopus</taxon>
    </lineage>
</organism>
<evidence type="ECO:0000256" key="6">
    <source>
        <dbReference type="ARBA" id="ARBA00022833"/>
    </source>
</evidence>
<keyword evidence="11" id="KW-1185">Reference proteome</keyword>
<accession>A0A7E6ENI8</accession>
<evidence type="ECO:0000256" key="5">
    <source>
        <dbReference type="ARBA" id="ARBA00022771"/>
    </source>
</evidence>
<feature type="repeat" description="TPR" evidence="8">
    <location>
        <begin position="179"/>
        <end position="212"/>
    </location>
</feature>
<keyword evidence="2" id="KW-0808">Transferase</keyword>
<evidence type="ECO:0000259" key="9">
    <source>
        <dbReference type="PROSITE" id="PS50280"/>
    </source>
</evidence>
<dbReference type="Gene3D" id="1.25.40.10">
    <property type="entry name" value="Tetratricopeptide repeat domain"/>
    <property type="match status" value="2"/>
</dbReference>
<dbReference type="Pfam" id="PF13432">
    <property type="entry name" value="TPR_16"/>
    <property type="match status" value="1"/>
</dbReference>
<dbReference type="InterPro" id="IPR019734">
    <property type="entry name" value="TPR_rpt"/>
</dbReference>
<dbReference type="AlphaFoldDB" id="A0A7E6ENI8"/>
<keyword evidence="3" id="KW-0949">S-adenosyl-L-methionine</keyword>
<dbReference type="SMART" id="SM00028">
    <property type="entry name" value="TPR"/>
    <property type="match status" value="3"/>
</dbReference>
<dbReference type="PROSITE" id="PS50005">
    <property type="entry name" value="TPR"/>
    <property type="match status" value="2"/>
</dbReference>
<dbReference type="RefSeq" id="XP_036356879.1">
    <property type="nucleotide sequence ID" value="XM_036500986.1"/>
</dbReference>
<dbReference type="InterPro" id="IPR002893">
    <property type="entry name" value="Znf_MYND"/>
</dbReference>
<evidence type="ECO:0000256" key="2">
    <source>
        <dbReference type="ARBA" id="ARBA00022679"/>
    </source>
</evidence>
<gene>
    <name evidence="12" type="primary">LOC115209940</name>
</gene>
<keyword evidence="8" id="KW-0802">TPR repeat</keyword>
<sequence>MSRLGEGIKHFNAEEYKEALSCFNDSLKAQCSKVEQNDILQRRARCHLYLGNVSHAIEDAKQLIENQPDSTAGHILHGKALTKAKKFEDALSAYRKGLDVDPNDKVIAQCLKDMQNAIVKSYEQKAKDKDMSYNAVNLCTQESYPGDEELAENERQIIELKGYNKLPCIYSGMPDPEQAHKYLQLARKEIKAGNLQSALKSYDVSLSRDPLNFDSWTEKAILLHQLERNGEAYQCVSAIPSECRNSDNWKLGGKILFDLDLHVTAEIWLRRATQMSQRKDLEAATLFQKIRVHRLYQPLVKDSKVKVDFTLYGRAVVAREDVKAGDIVLADRPAVFAQILEKDPVLACPNCAKSLMSAQDYFGSSNLKKNKTLKAAVTKYWPIVPRIPCSGCDKEIYCSETCREEAWSNYHEVLCPSVNPEANKLYDICQKIKELSEQRRKIWSASFCPTILARIWAAICCHAKRLAAENGSTTPTQMQWAIAKAPYRRFIAYGAQGVAGKFTVMHQVMKDVFNGLPEGLRYDVTPREFDGRYLQMACNVQSFSDGRNPLHCFLNSISNFSQYAQIADLVDVDNIPEANFAGVFPVQSCLNHSCANTIEVMDGVSKGRPGIHLRARINIKAGEELFSTYIDTSIPRRERRAWLFRGYNFWCQCPRCKFEGDGPDVCANCETQAPEGKQFPACGKCRKVWYCSPKCQKIAWKAGHKKICSMSHSKLCSYNLY</sequence>
<evidence type="ECO:0000256" key="7">
    <source>
        <dbReference type="PROSITE-ProRule" id="PRU00134"/>
    </source>
</evidence>
<evidence type="ECO:0000259" key="10">
    <source>
        <dbReference type="PROSITE" id="PS50865"/>
    </source>
</evidence>
<dbReference type="Gene3D" id="6.10.140.2220">
    <property type="match status" value="2"/>
</dbReference>
<dbReference type="Pfam" id="PF00856">
    <property type="entry name" value="SET"/>
    <property type="match status" value="1"/>
</dbReference>
<dbReference type="GO" id="GO:0045814">
    <property type="term" value="P:negative regulation of gene expression, epigenetic"/>
    <property type="evidence" value="ECO:0007669"/>
    <property type="project" value="TreeGrafter"/>
</dbReference>
<dbReference type="SUPFAM" id="SSF48452">
    <property type="entry name" value="TPR-like"/>
    <property type="match status" value="2"/>
</dbReference>
<feature type="repeat" description="TPR" evidence="8">
    <location>
        <begin position="71"/>
        <end position="104"/>
    </location>
</feature>
<protein>
    <submittedName>
        <fullName evidence="12">Uncharacterized protein LOC115209940 isoform X1</fullName>
    </submittedName>
</protein>
<keyword evidence="5 7" id="KW-0863">Zinc-finger</keyword>
<keyword evidence="6" id="KW-0862">Zinc</keyword>
<dbReference type="PROSITE" id="PS50280">
    <property type="entry name" value="SET"/>
    <property type="match status" value="1"/>
</dbReference>
<dbReference type="InterPro" id="IPR011990">
    <property type="entry name" value="TPR-like_helical_dom_sf"/>
</dbReference>
<dbReference type="Gene3D" id="2.170.270.10">
    <property type="entry name" value="SET domain"/>
    <property type="match status" value="1"/>
</dbReference>
<dbReference type="PANTHER" id="PTHR46402">
    <property type="entry name" value="SET AND MYND DOMAIN-CONTAINING PROTEIN 5"/>
    <property type="match status" value="1"/>
</dbReference>
<evidence type="ECO:0000256" key="8">
    <source>
        <dbReference type="PROSITE-ProRule" id="PRU00339"/>
    </source>
</evidence>
<keyword evidence="1" id="KW-0489">Methyltransferase</keyword>
<feature type="domain" description="MYND-type" evidence="10">
    <location>
        <begin position="348"/>
        <end position="415"/>
    </location>
</feature>
<name>A0A7E6ENI8_9MOLL</name>
<feature type="domain" description="SET" evidence="9">
    <location>
        <begin position="288"/>
        <end position="630"/>
    </location>
</feature>